<dbReference type="InterPro" id="IPR036271">
    <property type="entry name" value="Tet_transcr_reg_TetR-rel_C_sf"/>
</dbReference>
<comment type="caution">
    <text evidence="6">The sequence shown here is derived from an EMBL/GenBank/DDBJ whole genome shotgun (WGS) entry which is preliminary data.</text>
</comment>
<dbReference type="RefSeq" id="WP_184787093.1">
    <property type="nucleotide sequence ID" value="NZ_BONT01000045.1"/>
</dbReference>
<protein>
    <submittedName>
        <fullName evidence="6">TetR/AcrR family transcriptional repressor of lmrAB and yxaGH operons</fullName>
    </submittedName>
</protein>
<keyword evidence="3" id="KW-0804">Transcription</keyword>
<dbReference type="SUPFAM" id="SSF48498">
    <property type="entry name" value="Tetracyclin repressor-like, C-terminal domain"/>
    <property type="match status" value="1"/>
</dbReference>
<dbReference type="SUPFAM" id="SSF46689">
    <property type="entry name" value="Homeodomain-like"/>
    <property type="match status" value="1"/>
</dbReference>
<keyword evidence="7" id="KW-1185">Reference proteome</keyword>
<evidence type="ECO:0000313" key="7">
    <source>
        <dbReference type="Proteomes" id="UP000548476"/>
    </source>
</evidence>
<evidence type="ECO:0000256" key="3">
    <source>
        <dbReference type="ARBA" id="ARBA00023163"/>
    </source>
</evidence>
<dbReference type="InterPro" id="IPR009057">
    <property type="entry name" value="Homeodomain-like_sf"/>
</dbReference>
<feature type="domain" description="HTH tetR-type" evidence="5">
    <location>
        <begin position="6"/>
        <end position="66"/>
    </location>
</feature>
<dbReference type="AlphaFoldDB" id="A0A841FNP1"/>
<dbReference type="PROSITE" id="PS50977">
    <property type="entry name" value="HTH_TETR_2"/>
    <property type="match status" value="1"/>
</dbReference>
<dbReference type="InterPro" id="IPR001647">
    <property type="entry name" value="HTH_TetR"/>
</dbReference>
<organism evidence="6 7">
    <name type="scientific">Phytomonospora endophytica</name>
    <dbReference type="NCBI Taxonomy" id="714109"/>
    <lineage>
        <taxon>Bacteria</taxon>
        <taxon>Bacillati</taxon>
        <taxon>Actinomycetota</taxon>
        <taxon>Actinomycetes</taxon>
        <taxon>Micromonosporales</taxon>
        <taxon>Micromonosporaceae</taxon>
        <taxon>Phytomonospora</taxon>
    </lineage>
</organism>
<feature type="DNA-binding region" description="H-T-H motif" evidence="4">
    <location>
        <begin position="29"/>
        <end position="48"/>
    </location>
</feature>
<proteinExistence type="predicted"/>
<dbReference type="Pfam" id="PF21993">
    <property type="entry name" value="TetR_C_13_2"/>
    <property type="match status" value="1"/>
</dbReference>
<evidence type="ECO:0000256" key="1">
    <source>
        <dbReference type="ARBA" id="ARBA00023015"/>
    </source>
</evidence>
<accession>A0A841FNP1</accession>
<sequence>MATKGDETRARLITATRALIEAKGYHGTGLNEVIATSGAPRGSIYHHFPGGKDQLVTEALAAAGREVDGMVAEAAATTRDSRDLVMGLLGALTDRMVAADYAKGCPVATVALEVAASNDALAAVCDGIYTSWRRALAGALLADGHPTADVDDLAATVLALIEGALLLARTARSRTPVDQAGRHIARLLTTG</sequence>
<dbReference type="EMBL" id="JACHGT010000004">
    <property type="protein sequence ID" value="MBB6034209.1"/>
    <property type="molecule type" value="Genomic_DNA"/>
</dbReference>
<name>A0A841FNP1_9ACTN</name>
<dbReference type="Gene3D" id="1.10.357.10">
    <property type="entry name" value="Tetracycline Repressor, domain 2"/>
    <property type="match status" value="1"/>
</dbReference>
<evidence type="ECO:0000313" key="6">
    <source>
        <dbReference type="EMBL" id="MBB6034209.1"/>
    </source>
</evidence>
<dbReference type="PANTHER" id="PTHR47506:SF3">
    <property type="entry name" value="HTH-TYPE TRANSCRIPTIONAL REGULATOR LMRA"/>
    <property type="match status" value="1"/>
</dbReference>
<evidence type="ECO:0000256" key="2">
    <source>
        <dbReference type="ARBA" id="ARBA00023125"/>
    </source>
</evidence>
<keyword evidence="1" id="KW-0805">Transcription regulation</keyword>
<evidence type="ECO:0000259" key="5">
    <source>
        <dbReference type="PROSITE" id="PS50977"/>
    </source>
</evidence>
<dbReference type="PANTHER" id="PTHR47506">
    <property type="entry name" value="TRANSCRIPTIONAL REGULATORY PROTEIN"/>
    <property type="match status" value="1"/>
</dbReference>
<gene>
    <name evidence="6" type="ORF">HNR73_002059</name>
</gene>
<dbReference type="InterPro" id="IPR054156">
    <property type="entry name" value="YxaF_TetR_C"/>
</dbReference>
<dbReference type="GO" id="GO:0003677">
    <property type="term" value="F:DNA binding"/>
    <property type="evidence" value="ECO:0007669"/>
    <property type="project" value="UniProtKB-UniRule"/>
</dbReference>
<evidence type="ECO:0000256" key="4">
    <source>
        <dbReference type="PROSITE-ProRule" id="PRU00335"/>
    </source>
</evidence>
<keyword evidence="2 4" id="KW-0238">DNA-binding</keyword>
<dbReference type="Pfam" id="PF00440">
    <property type="entry name" value="TetR_N"/>
    <property type="match status" value="1"/>
</dbReference>
<dbReference type="Proteomes" id="UP000548476">
    <property type="component" value="Unassembled WGS sequence"/>
</dbReference>
<reference evidence="6 7" key="1">
    <citation type="submission" date="2020-08" db="EMBL/GenBank/DDBJ databases">
        <title>Genomic Encyclopedia of Type Strains, Phase IV (KMG-IV): sequencing the most valuable type-strain genomes for metagenomic binning, comparative biology and taxonomic classification.</title>
        <authorList>
            <person name="Goeker M."/>
        </authorList>
    </citation>
    <scope>NUCLEOTIDE SEQUENCE [LARGE SCALE GENOMIC DNA]</scope>
    <source>
        <strain evidence="6 7">YIM 65646</strain>
    </source>
</reference>